<dbReference type="OrthoDB" id="21449at2759"/>
<feature type="coiled-coil region" evidence="3">
    <location>
        <begin position="296"/>
        <end position="360"/>
    </location>
</feature>
<dbReference type="AlphaFoldDB" id="A0A2G9FXX7"/>
<feature type="region of interest" description="Disordered" evidence="4">
    <location>
        <begin position="1"/>
        <end position="23"/>
    </location>
</feature>
<dbReference type="GO" id="GO:0017025">
    <property type="term" value="F:TBP-class protein binding"/>
    <property type="evidence" value="ECO:0007669"/>
    <property type="project" value="InterPro"/>
</dbReference>
<sequence>MKPEGAFLSMEKITKDQKEGESLSAKKHMLGKLKAKKKNEIEQMGLLNKKIKILGEGMTAIKEKKSARESFVCGACGQLGHMRTNKNCPKYGEDTESRVESVDLEKSSGRPNFVDHAEQSQQKALTKKLMPKNGAKIAGSEVLEDDKPTSKAKVLKVKCGATDKLPDRLTPPTSQNSDRPVMSDAETGNKSAVKVNKIVFSNKMKPDDVVETPKPSIIIKPPVEVDRDQPRKKIIIKQPKEIVNVDENSQDGSFGLDYRKTKKIIELSSLDKQREQHNLFEEQSRMRDPEGNQWWVEENRRNIERQQEERNRRLEKMRLIEEQPTYELQRYEEAIRREREEEERQRAKAKKKKKRKLEIRDDYLDDFPPRRNDRRIPDRDRTTRRRPEPEYAKHALDYGQVSKRRRGGEVGLSNLLENIVEQLRARKEISYLFLKPVTKKEAPDYLDIINHPMDLSTIRDKARRMEYKSRHDFRHDVYQIVYNAHKYNDRRNPGIPPLADQLLELCDYLLDQYDAELTEAEAGIE</sequence>
<evidence type="ECO:0000256" key="2">
    <source>
        <dbReference type="PROSITE-ProRule" id="PRU00035"/>
    </source>
</evidence>
<dbReference type="InterPro" id="IPR041670">
    <property type="entry name" value="Znf-CCHC_6"/>
</dbReference>
<dbReference type="SUPFAM" id="SSF47370">
    <property type="entry name" value="Bromodomain"/>
    <property type="match status" value="1"/>
</dbReference>
<feature type="region of interest" description="Disordered" evidence="4">
    <location>
        <begin position="360"/>
        <end position="394"/>
    </location>
</feature>
<comment type="caution">
    <text evidence="6">The sequence shown here is derived from an EMBL/GenBank/DDBJ whole genome shotgun (WGS) entry which is preliminary data.</text>
</comment>
<dbReference type="GO" id="GO:0016251">
    <property type="term" value="F:RNA polymerase II general transcription initiation factor activity"/>
    <property type="evidence" value="ECO:0007669"/>
    <property type="project" value="InterPro"/>
</dbReference>
<protein>
    <recommendedName>
        <fullName evidence="5">Bromo domain-containing protein</fullName>
    </recommendedName>
</protein>
<feature type="domain" description="Bromo" evidence="5">
    <location>
        <begin position="425"/>
        <end position="495"/>
    </location>
</feature>
<accession>A0A2G9FXX7</accession>
<dbReference type="STRING" id="429701.A0A2G9FXX7"/>
<dbReference type="PANTHER" id="PTHR13900">
    <property type="entry name" value="TRANSCRIPTION INITIATION FACTOR TFIID"/>
    <property type="match status" value="1"/>
</dbReference>
<keyword evidence="7" id="KW-1185">Reference proteome</keyword>
<evidence type="ECO:0000259" key="5">
    <source>
        <dbReference type="PROSITE" id="PS50014"/>
    </source>
</evidence>
<keyword evidence="3" id="KW-0175">Coiled coil</keyword>
<dbReference type="InterPro" id="IPR036427">
    <property type="entry name" value="Bromodomain-like_sf"/>
</dbReference>
<dbReference type="InterPro" id="IPR018359">
    <property type="entry name" value="Bromodomain_CS"/>
</dbReference>
<dbReference type="InterPro" id="IPR040240">
    <property type="entry name" value="TAF1"/>
</dbReference>
<dbReference type="Gene3D" id="1.20.920.10">
    <property type="entry name" value="Bromodomain-like"/>
    <property type="match status" value="1"/>
</dbReference>
<dbReference type="Pfam" id="PF15288">
    <property type="entry name" value="zf-CCHC_6"/>
    <property type="match status" value="1"/>
</dbReference>
<dbReference type="GO" id="GO:0005669">
    <property type="term" value="C:transcription factor TFIID complex"/>
    <property type="evidence" value="ECO:0007669"/>
    <property type="project" value="InterPro"/>
</dbReference>
<keyword evidence="1 2" id="KW-0103">Bromodomain</keyword>
<organism evidence="6 7">
    <name type="scientific">Handroanthus impetiginosus</name>
    <dbReference type="NCBI Taxonomy" id="429701"/>
    <lineage>
        <taxon>Eukaryota</taxon>
        <taxon>Viridiplantae</taxon>
        <taxon>Streptophyta</taxon>
        <taxon>Embryophyta</taxon>
        <taxon>Tracheophyta</taxon>
        <taxon>Spermatophyta</taxon>
        <taxon>Magnoliopsida</taxon>
        <taxon>eudicotyledons</taxon>
        <taxon>Gunneridae</taxon>
        <taxon>Pentapetalae</taxon>
        <taxon>asterids</taxon>
        <taxon>lamiids</taxon>
        <taxon>Lamiales</taxon>
        <taxon>Bignoniaceae</taxon>
        <taxon>Crescentiina</taxon>
        <taxon>Tabebuia alliance</taxon>
        <taxon>Handroanthus</taxon>
    </lineage>
</organism>
<feature type="region of interest" description="Disordered" evidence="4">
    <location>
        <begin position="162"/>
        <end position="189"/>
    </location>
</feature>
<evidence type="ECO:0000313" key="6">
    <source>
        <dbReference type="EMBL" id="PIM97925.1"/>
    </source>
</evidence>
<evidence type="ECO:0000313" key="7">
    <source>
        <dbReference type="Proteomes" id="UP000231279"/>
    </source>
</evidence>
<dbReference type="Pfam" id="PF00439">
    <property type="entry name" value="Bromodomain"/>
    <property type="match status" value="1"/>
</dbReference>
<evidence type="ECO:0000256" key="3">
    <source>
        <dbReference type="SAM" id="Coils"/>
    </source>
</evidence>
<evidence type="ECO:0000256" key="4">
    <source>
        <dbReference type="SAM" id="MobiDB-lite"/>
    </source>
</evidence>
<dbReference type="PANTHER" id="PTHR13900:SF0">
    <property type="entry name" value="TRANSCRIPTION INITIATION FACTOR TFIID SUBUNIT 1"/>
    <property type="match status" value="1"/>
</dbReference>
<dbReference type="InterPro" id="IPR001487">
    <property type="entry name" value="Bromodomain"/>
</dbReference>
<feature type="compositionally biased region" description="Basic and acidic residues" evidence="4">
    <location>
        <begin position="12"/>
        <end position="21"/>
    </location>
</feature>
<gene>
    <name evidence="6" type="ORF">CDL12_29597</name>
</gene>
<dbReference type="SMART" id="SM00297">
    <property type="entry name" value="BROMO"/>
    <property type="match status" value="1"/>
</dbReference>
<name>A0A2G9FXX7_9LAMI</name>
<proteinExistence type="predicted"/>
<dbReference type="CDD" id="cd04369">
    <property type="entry name" value="Bromodomain"/>
    <property type="match status" value="1"/>
</dbReference>
<dbReference type="EMBL" id="NKXS01008970">
    <property type="protein sequence ID" value="PIM97925.1"/>
    <property type="molecule type" value="Genomic_DNA"/>
</dbReference>
<dbReference type="Proteomes" id="UP000231279">
    <property type="component" value="Unassembled WGS sequence"/>
</dbReference>
<dbReference type="PRINTS" id="PR00503">
    <property type="entry name" value="BROMODOMAIN"/>
</dbReference>
<dbReference type="PROSITE" id="PS00633">
    <property type="entry name" value="BROMODOMAIN_1"/>
    <property type="match status" value="1"/>
</dbReference>
<reference evidence="7" key="1">
    <citation type="journal article" date="2018" name="Gigascience">
        <title>Genome assembly of the Pink Ipe (Handroanthus impetiginosus, Bignoniaceae), a highly valued, ecologically keystone Neotropical timber forest tree.</title>
        <authorList>
            <person name="Silva-Junior O.B."/>
            <person name="Grattapaglia D."/>
            <person name="Novaes E."/>
            <person name="Collevatti R.G."/>
        </authorList>
    </citation>
    <scope>NUCLEOTIDE SEQUENCE [LARGE SCALE GENOMIC DNA]</scope>
    <source>
        <strain evidence="7">cv. UFG-1</strain>
    </source>
</reference>
<evidence type="ECO:0000256" key="1">
    <source>
        <dbReference type="ARBA" id="ARBA00023117"/>
    </source>
</evidence>
<dbReference type="GO" id="GO:0051123">
    <property type="term" value="P:RNA polymerase II preinitiation complex assembly"/>
    <property type="evidence" value="ECO:0007669"/>
    <property type="project" value="TreeGrafter"/>
</dbReference>
<dbReference type="GO" id="GO:0004402">
    <property type="term" value="F:histone acetyltransferase activity"/>
    <property type="evidence" value="ECO:0007669"/>
    <property type="project" value="InterPro"/>
</dbReference>
<dbReference type="PROSITE" id="PS50014">
    <property type="entry name" value="BROMODOMAIN_2"/>
    <property type="match status" value="1"/>
</dbReference>